<evidence type="ECO:0000259" key="1">
    <source>
        <dbReference type="Pfam" id="PF04443"/>
    </source>
</evidence>
<dbReference type="Gene3D" id="3.40.50.12780">
    <property type="entry name" value="N-terminal domain of ligase-like"/>
    <property type="match status" value="1"/>
</dbReference>
<accession>A0ABW1G961</accession>
<evidence type="ECO:0000313" key="2">
    <source>
        <dbReference type="EMBL" id="MFC5911324.1"/>
    </source>
</evidence>
<keyword evidence="3" id="KW-1185">Reference proteome</keyword>
<gene>
    <name evidence="2" type="ORF">ACFP3V_29480</name>
</gene>
<evidence type="ECO:0000313" key="3">
    <source>
        <dbReference type="Proteomes" id="UP001596174"/>
    </source>
</evidence>
<dbReference type="SUPFAM" id="SSF56801">
    <property type="entry name" value="Acetyl-CoA synthetase-like"/>
    <property type="match status" value="1"/>
</dbReference>
<name>A0ABW1G961_9ACTN</name>
<dbReference type="RefSeq" id="WP_380590084.1">
    <property type="nucleotide sequence ID" value="NZ_JBHSQJ010000154.1"/>
</dbReference>
<proteinExistence type="predicted"/>
<dbReference type="Pfam" id="PF04443">
    <property type="entry name" value="LuxE"/>
    <property type="match status" value="1"/>
</dbReference>
<dbReference type="EMBL" id="JBHSQJ010000154">
    <property type="protein sequence ID" value="MFC5911324.1"/>
    <property type="molecule type" value="Genomic_DNA"/>
</dbReference>
<comment type="caution">
    <text evidence="2">The sequence shown here is derived from an EMBL/GenBank/DDBJ whole genome shotgun (WGS) entry which is preliminary data.</text>
</comment>
<sequence length="385" mass="42657">MTSSHQVPDPDRLGAVQRLFDIRTPFVAGAEYDARFVAAVNEINLWHAERNAFFAALWKDAGEPRLDGVEDLARLPFVHASFFKRHEIRSVPAEDVALRLTSSGTTGQKSQVFLDAWSAAIMEELDTRTFDAFGWVDPSEQVNYLVYGYEPKPAFDNGATFGLGYVTDMAPARAIRFGLRHTGADHAFDPFGCVEALLRYAEEGIPVRILGFPAFLHFTLERMAGLGVPPLRLHPRSLVFLGGGWKGHADRAIPKEDLYASVREQLGVPDDRIREAYGSVEHPLPYYECARHRLHTTTWGRMLVRAVDTLEPLPWGEPGYAHFVSPFITSMPAHSIVMNDLVSLRPAEDCGCGLPTPWFTVHGRAGVSRSRSCAVAASELIKAGI</sequence>
<reference evidence="3" key="1">
    <citation type="journal article" date="2019" name="Int. J. Syst. Evol. Microbiol.">
        <title>The Global Catalogue of Microorganisms (GCM) 10K type strain sequencing project: providing services to taxonomists for standard genome sequencing and annotation.</title>
        <authorList>
            <consortium name="The Broad Institute Genomics Platform"/>
            <consortium name="The Broad Institute Genome Sequencing Center for Infectious Disease"/>
            <person name="Wu L."/>
            <person name="Ma J."/>
        </authorList>
    </citation>
    <scope>NUCLEOTIDE SEQUENCE [LARGE SCALE GENOMIC DNA]</scope>
    <source>
        <strain evidence="3">JCM 4816</strain>
    </source>
</reference>
<dbReference type="Proteomes" id="UP001596174">
    <property type="component" value="Unassembled WGS sequence"/>
</dbReference>
<organism evidence="2 3">
    <name type="scientific">Streptacidiphilus monticola</name>
    <dbReference type="NCBI Taxonomy" id="2161674"/>
    <lineage>
        <taxon>Bacteria</taxon>
        <taxon>Bacillati</taxon>
        <taxon>Actinomycetota</taxon>
        <taxon>Actinomycetes</taxon>
        <taxon>Kitasatosporales</taxon>
        <taxon>Streptomycetaceae</taxon>
        <taxon>Streptacidiphilus</taxon>
    </lineage>
</organism>
<feature type="domain" description="Acyl-protein synthetase LuxE" evidence="1">
    <location>
        <begin position="71"/>
        <end position="379"/>
    </location>
</feature>
<protein>
    <submittedName>
        <fullName evidence="2">Acyl-protein synthase</fullName>
    </submittedName>
</protein>
<dbReference type="InterPro" id="IPR007534">
    <property type="entry name" value="LuxE"/>
</dbReference>
<dbReference type="InterPro" id="IPR042099">
    <property type="entry name" value="ANL_N_sf"/>
</dbReference>